<dbReference type="EMBL" id="OX459957">
    <property type="protein sequence ID" value="CAI9163912.1"/>
    <property type="molecule type" value="Genomic_DNA"/>
</dbReference>
<evidence type="ECO:0000313" key="3">
    <source>
        <dbReference type="Proteomes" id="UP001176941"/>
    </source>
</evidence>
<evidence type="ECO:0000313" key="2">
    <source>
        <dbReference type="EMBL" id="CAI9163912.1"/>
    </source>
</evidence>
<name>A0ABN8YQS5_RANTA</name>
<dbReference type="Proteomes" id="UP001176941">
    <property type="component" value="Chromosome 21"/>
</dbReference>
<organism evidence="2 3">
    <name type="scientific">Rangifer tarandus platyrhynchus</name>
    <name type="common">Svalbard reindeer</name>
    <dbReference type="NCBI Taxonomy" id="3082113"/>
    <lineage>
        <taxon>Eukaryota</taxon>
        <taxon>Metazoa</taxon>
        <taxon>Chordata</taxon>
        <taxon>Craniata</taxon>
        <taxon>Vertebrata</taxon>
        <taxon>Euteleostomi</taxon>
        <taxon>Mammalia</taxon>
        <taxon>Eutheria</taxon>
        <taxon>Laurasiatheria</taxon>
        <taxon>Artiodactyla</taxon>
        <taxon>Ruminantia</taxon>
        <taxon>Pecora</taxon>
        <taxon>Cervidae</taxon>
        <taxon>Odocoileinae</taxon>
        <taxon>Rangifer</taxon>
    </lineage>
</organism>
<reference evidence="2" key="1">
    <citation type="submission" date="2023-04" db="EMBL/GenBank/DDBJ databases">
        <authorList>
            <consortium name="ELIXIR-Norway"/>
        </authorList>
    </citation>
    <scope>NUCLEOTIDE SEQUENCE [LARGE SCALE GENOMIC DNA]</scope>
</reference>
<accession>A0ABN8YQS5</accession>
<protein>
    <submittedName>
        <fullName evidence="2">Uncharacterized protein</fullName>
    </submittedName>
</protein>
<sequence length="207" mass="22354">MTPPFSDMTNVWICVSRSGPSVPLAGNGSALRSGGTQATHLTLLLCVLVAWVPPLPAGPEGYPRGRAAVRGKAGKWEDKQVRSNSAGKQVLKNPWWGLLGSGQGGWCGWCTEDVASVTWQGCTPRHRRAGRTRGAGDASRRRQDQVTSLAPVRDALGELLVSIRLRAGRGHSFSSLRPRSSPAYLFRLPMSISKLKKKIKNTCGKIQ</sequence>
<feature type="region of interest" description="Disordered" evidence="1">
    <location>
        <begin position="126"/>
        <end position="146"/>
    </location>
</feature>
<evidence type="ECO:0000256" key="1">
    <source>
        <dbReference type="SAM" id="MobiDB-lite"/>
    </source>
</evidence>
<gene>
    <name evidence="2" type="ORF">MRATA1EN1_LOCUS12874</name>
</gene>
<proteinExistence type="predicted"/>
<keyword evidence="3" id="KW-1185">Reference proteome</keyword>